<feature type="non-terminal residue" evidence="1">
    <location>
        <position position="1"/>
    </location>
</feature>
<dbReference type="EMBL" id="LASV01000320">
    <property type="protein sequence ID" value="KKA19767.1"/>
    <property type="molecule type" value="Genomic_DNA"/>
</dbReference>
<protein>
    <submittedName>
        <fullName evidence="1">Uncharacterized protein</fullName>
    </submittedName>
</protein>
<keyword evidence="2" id="KW-1185">Reference proteome</keyword>
<dbReference type="RefSeq" id="XP_013326379.1">
    <property type="nucleotide sequence ID" value="XM_013470925.1"/>
</dbReference>
<reference evidence="1 2" key="1">
    <citation type="submission" date="2015-04" db="EMBL/GenBank/DDBJ databases">
        <authorList>
            <person name="Heijne W.H."/>
            <person name="Fedorova N.D."/>
            <person name="Nierman W.C."/>
            <person name="Vollebregt A.W."/>
            <person name="Zhao Z."/>
            <person name="Wu L."/>
            <person name="Kumar M."/>
            <person name="Stam H."/>
            <person name="van den Berg M.A."/>
            <person name="Pel H.J."/>
        </authorList>
    </citation>
    <scope>NUCLEOTIDE SEQUENCE [LARGE SCALE GENOMIC DNA]</scope>
    <source>
        <strain evidence="1 2">CBS 393.64</strain>
    </source>
</reference>
<sequence length="112" mass="11702">AAHSPDDDLDSLQTGESLDERVVAAQLLRICLISALVEGLAQVVITVNILVDGSARQLIDPQIKPNQPVETYNIPVSLSSHTAFLHSIPELLGCSVQGASSSGIQSQCQGAA</sequence>
<evidence type="ECO:0000313" key="2">
    <source>
        <dbReference type="Proteomes" id="UP000053958"/>
    </source>
</evidence>
<name>A0A0F4YNC8_RASE3</name>
<accession>A0A0F4YNC8</accession>
<proteinExistence type="predicted"/>
<evidence type="ECO:0000313" key="1">
    <source>
        <dbReference type="EMBL" id="KKA19767.1"/>
    </source>
</evidence>
<organism evidence="1 2">
    <name type="scientific">Rasamsonia emersonii (strain ATCC 16479 / CBS 393.64 / IMI 116815)</name>
    <dbReference type="NCBI Taxonomy" id="1408163"/>
    <lineage>
        <taxon>Eukaryota</taxon>
        <taxon>Fungi</taxon>
        <taxon>Dikarya</taxon>
        <taxon>Ascomycota</taxon>
        <taxon>Pezizomycotina</taxon>
        <taxon>Eurotiomycetes</taxon>
        <taxon>Eurotiomycetidae</taxon>
        <taxon>Eurotiales</taxon>
        <taxon>Trichocomaceae</taxon>
        <taxon>Rasamsonia</taxon>
    </lineage>
</organism>
<gene>
    <name evidence="1" type="ORF">T310_6243</name>
</gene>
<dbReference type="GeneID" id="25318553"/>
<dbReference type="AlphaFoldDB" id="A0A0F4YNC8"/>
<comment type="caution">
    <text evidence="1">The sequence shown here is derived from an EMBL/GenBank/DDBJ whole genome shotgun (WGS) entry which is preliminary data.</text>
</comment>
<dbReference type="Proteomes" id="UP000053958">
    <property type="component" value="Unassembled WGS sequence"/>
</dbReference>